<dbReference type="Pfam" id="PF01370">
    <property type="entry name" value="Epimerase"/>
    <property type="match status" value="1"/>
</dbReference>
<dbReference type="AlphaFoldDB" id="A0A2U2B784"/>
<dbReference type="InterPro" id="IPR001509">
    <property type="entry name" value="Epimerase_deHydtase"/>
</dbReference>
<dbReference type="SUPFAM" id="SSF51735">
    <property type="entry name" value="NAD(P)-binding Rossmann-fold domains"/>
    <property type="match status" value="1"/>
</dbReference>
<gene>
    <name evidence="3" type="ORF">DDZ16_13160</name>
</gene>
<dbReference type="InterPro" id="IPR036291">
    <property type="entry name" value="NAD(P)-bd_dom_sf"/>
</dbReference>
<reference evidence="3 4" key="1">
    <citation type="submission" date="2018-05" db="EMBL/GenBank/DDBJ databases">
        <title>Marinilabilia rubrum sp. nov., isolated from saltern sediment.</title>
        <authorList>
            <person name="Zhang R."/>
        </authorList>
    </citation>
    <scope>NUCLEOTIDE SEQUENCE [LARGE SCALE GENOMIC DNA]</scope>
    <source>
        <strain evidence="3 4">WTE16</strain>
    </source>
</reference>
<dbReference type="PANTHER" id="PTHR43000">
    <property type="entry name" value="DTDP-D-GLUCOSE 4,6-DEHYDRATASE-RELATED"/>
    <property type="match status" value="1"/>
</dbReference>
<protein>
    <submittedName>
        <fullName evidence="3">NAD-dependent dehydratase</fullName>
    </submittedName>
</protein>
<evidence type="ECO:0000313" key="4">
    <source>
        <dbReference type="Proteomes" id="UP000244956"/>
    </source>
</evidence>
<comment type="caution">
    <text evidence="3">The sequence shown here is derived from an EMBL/GenBank/DDBJ whole genome shotgun (WGS) entry which is preliminary data.</text>
</comment>
<evidence type="ECO:0000259" key="2">
    <source>
        <dbReference type="Pfam" id="PF01370"/>
    </source>
</evidence>
<dbReference type="Proteomes" id="UP000244956">
    <property type="component" value="Unassembled WGS sequence"/>
</dbReference>
<dbReference type="RefSeq" id="WP_109264938.1">
    <property type="nucleotide sequence ID" value="NZ_QEWP01000010.1"/>
</dbReference>
<sequence length="329" mass="37191">MKVLFIGGTGNISAASSRLSIRKGIDLYLLNRGKSSERIEGANTLVADHSDKRAVKKVIDGHNWDVVVNWIAFTKEDVERDFELFKGKTKQYIFISSASAYQKPGGHPVITESTPLYNPYWQYSRDKIACEDYLTKMFREKGFPITIVRPSLTYDTVIPIPLCGWKDFTIIDRIRKGEEVVIHGDGTSIWTITHAEDFAKGFVGLLGHRQAIGHSFHITSDELMNWNQIFEWVAEAAGAPLKAVHIPSDFIARHNEASYGSLLGDKAQSVIFDNSKIKRFVPDFKATIPFSEGIKRTLNWFEAKPERINIDPEKGELVDRIIGAYKKLK</sequence>
<dbReference type="Gene3D" id="3.40.50.720">
    <property type="entry name" value="NAD(P)-binding Rossmann-like Domain"/>
    <property type="match status" value="1"/>
</dbReference>
<evidence type="ECO:0000256" key="1">
    <source>
        <dbReference type="ARBA" id="ARBA00007637"/>
    </source>
</evidence>
<name>A0A2U2B784_9BACT</name>
<dbReference type="EMBL" id="QEWP01000010">
    <property type="protein sequence ID" value="PWD98939.1"/>
    <property type="molecule type" value="Genomic_DNA"/>
</dbReference>
<keyword evidence="4" id="KW-1185">Reference proteome</keyword>
<comment type="similarity">
    <text evidence="1">Belongs to the NAD(P)-dependent epimerase/dehydratase family.</text>
</comment>
<proteinExistence type="inferred from homology"/>
<evidence type="ECO:0000313" key="3">
    <source>
        <dbReference type="EMBL" id="PWD98939.1"/>
    </source>
</evidence>
<dbReference type="OrthoDB" id="9776016at2"/>
<accession>A0A2U2B784</accession>
<feature type="domain" description="NAD-dependent epimerase/dehydratase" evidence="2">
    <location>
        <begin position="4"/>
        <end position="214"/>
    </location>
</feature>
<organism evidence="3 4">
    <name type="scientific">Marinilabilia rubra</name>
    <dbReference type="NCBI Taxonomy" id="2162893"/>
    <lineage>
        <taxon>Bacteria</taxon>
        <taxon>Pseudomonadati</taxon>
        <taxon>Bacteroidota</taxon>
        <taxon>Bacteroidia</taxon>
        <taxon>Marinilabiliales</taxon>
        <taxon>Marinilabiliaceae</taxon>
        <taxon>Marinilabilia</taxon>
    </lineage>
</organism>